<dbReference type="Proteomes" id="UP001564626">
    <property type="component" value="Unassembled WGS sequence"/>
</dbReference>
<dbReference type="EMBL" id="JBGEHV010000030">
    <property type="protein sequence ID" value="MEY8041059.1"/>
    <property type="molecule type" value="Genomic_DNA"/>
</dbReference>
<dbReference type="RefSeq" id="WP_345368301.1">
    <property type="nucleotide sequence ID" value="NZ_BAABII010000035.1"/>
</dbReference>
<reference evidence="1 2" key="1">
    <citation type="submission" date="2024-08" db="EMBL/GenBank/DDBJ databases">
        <title>Genome mining of Saccharopolyspora cebuensis PGLac3 from Nigerian medicinal plant.</title>
        <authorList>
            <person name="Ezeobiora C.E."/>
            <person name="Igbokwe N.H."/>
            <person name="Amin D.H."/>
            <person name="Mendie U.E."/>
        </authorList>
    </citation>
    <scope>NUCLEOTIDE SEQUENCE [LARGE SCALE GENOMIC DNA]</scope>
    <source>
        <strain evidence="1 2">PGLac3</strain>
    </source>
</reference>
<evidence type="ECO:0000313" key="1">
    <source>
        <dbReference type="EMBL" id="MEY8041059.1"/>
    </source>
</evidence>
<name>A0ABV4CIY1_9PSEU</name>
<comment type="caution">
    <text evidence="1">The sequence shown here is derived from an EMBL/GenBank/DDBJ whole genome shotgun (WGS) entry which is preliminary data.</text>
</comment>
<keyword evidence="2" id="KW-1185">Reference proteome</keyword>
<sequence length="84" mass="8945">MSLVDELRRAAAEATEKSTHLQAALEDVVKGIEEVQAVLHQIGSSQDWLFEADGVLGMASQSAAQTKNSIAAARYAIEQYAAAL</sequence>
<accession>A0ABV4CIY1</accession>
<organism evidence="1 2">
    <name type="scientific">Saccharopolyspora cebuensis</name>
    <dbReference type="NCBI Taxonomy" id="418759"/>
    <lineage>
        <taxon>Bacteria</taxon>
        <taxon>Bacillati</taxon>
        <taxon>Actinomycetota</taxon>
        <taxon>Actinomycetes</taxon>
        <taxon>Pseudonocardiales</taxon>
        <taxon>Pseudonocardiaceae</taxon>
        <taxon>Saccharopolyspora</taxon>
    </lineage>
</organism>
<proteinExistence type="predicted"/>
<evidence type="ECO:0000313" key="2">
    <source>
        <dbReference type="Proteomes" id="UP001564626"/>
    </source>
</evidence>
<protein>
    <submittedName>
        <fullName evidence="1">Uncharacterized protein</fullName>
    </submittedName>
</protein>
<gene>
    <name evidence="1" type="ORF">AB8O55_16740</name>
</gene>